<keyword evidence="1" id="KW-0472">Membrane</keyword>
<accession>A0A9X9NYS9</accession>
<evidence type="ECO:0000256" key="1">
    <source>
        <dbReference type="SAM" id="Phobius"/>
    </source>
</evidence>
<proteinExistence type="predicted"/>
<dbReference type="InterPro" id="IPR021686">
    <property type="entry name" value="DUF3268"/>
</dbReference>
<dbReference type="EMBL" id="ON932079">
    <property type="protein sequence ID" value="UYA98724.1"/>
    <property type="molecule type" value="Genomic_DNA"/>
</dbReference>
<organism evidence="2 3">
    <name type="scientific">Xanthomonas phage vB_Xar_IVIA-DoCa5</name>
    <dbReference type="NCBI Taxonomy" id="2975532"/>
    <lineage>
        <taxon>Viruses</taxon>
        <taxon>Duplodnaviria</taxon>
        <taxon>Heunggongvirae</taxon>
        <taxon>Uroviricota</taxon>
        <taxon>Caudoviricetes</taxon>
        <taxon>Mesyanzhinovviridae</taxon>
        <taxon>Bradleyvirinae</taxon>
        <taxon>Docaquintavirus</taxon>
        <taxon>Docaquintavirus doca5</taxon>
    </lineage>
</organism>
<keyword evidence="1" id="KW-1133">Transmembrane helix</keyword>
<sequence length="161" mass="18313">MVTIADYHRRRRYKDWRDPPSQCDCCGEPVVTLASNATVYGREHGDWPMIYLCLLCGAFVGCHPYSVFPLGVMADSETRGMRRALHAMIDPLWKSHGWSRPEVYGLMAGLMGFGPSRRFHIGELSRVECLQANEAFRAWETAVDFGNEPRQDGQSERRSSL</sequence>
<name>A0A9X9NYS9_9CAUD</name>
<evidence type="ECO:0000313" key="3">
    <source>
        <dbReference type="Proteomes" id="UP001164549"/>
    </source>
</evidence>
<evidence type="ECO:0000313" key="2">
    <source>
        <dbReference type="EMBL" id="UYA98724.1"/>
    </source>
</evidence>
<feature type="transmembrane region" description="Helical" evidence="1">
    <location>
        <begin position="49"/>
        <end position="73"/>
    </location>
</feature>
<gene>
    <name evidence="2" type="ORF">IVIADoCa5_54</name>
</gene>
<keyword evidence="1" id="KW-0812">Transmembrane</keyword>
<dbReference type="Pfam" id="PF11672">
    <property type="entry name" value="DUF3268"/>
    <property type="match status" value="1"/>
</dbReference>
<reference evidence="2" key="1">
    <citation type="submission" date="2022-07" db="EMBL/GenBank/DDBJ databases">
        <title>Comparative analysis of new lytic phages for the biological control of phytopathogenic Xanthomonas spp.</title>
        <authorList>
            <person name="Domingo-Calap M.L."/>
            <person name="Bernabeu-Gimeno M."/>
            <person name="Aure C.M."/>
            <person name="Marco-Noales E."/>
            <person name="Domingo-Calap P."/>
        </authorList>
    </citation>
    <scope>NUCLEOTIDE SEQUENCE</scope>
</reference>
<protein>
    <submittedName>
        <fullName evidence="2">Uncharacterized protein</fullName>
    </submittedName>
</protein>
<dbReference type="Proteomes" id="UP001164549">
    <property type="component" value="Segment"/>
</dbReference>
<keyword evidence="3" id="KW-1185">Reference proteome</keyword>